<organism evidence="1 2">
    <name type="scientific">Linum trigynum</name>
    <dbReference type="NCBI Taxonomy" id="586398"/>
    <lineage>
        <taxon>Eukaryota</taxon>
        <taxon>Viridiplantae</taxon>
        <taxon>Streptophyta</taxon>
        <taxon>Embryophyta</taxon>
        <taxon>Tracheophyta</taxon>
        <taxon>Spermatophyta</taxon>
        <taxon>Magnoliopsida</taxon>
        <taxon>eudicotyledons</taxon>
        <taxon>Gunneridae</taxon>
        <taxon>Pentapetalae</taxon>
        <taxon>rosids</taxon>
        <taxon>fabids</taxon>
        <taxon>Malpighiales</taxon>
        <taxon>Linaceae</taxon>
        <taxon>Linum</taxon>
    </lineage>
</organism>
<evidence type="ECO:0000313" key="1">
    <source>
        <dbReference type="EMBL" id="CAL1411327.1"/>
    </source>
</evidence>
<reference evidence="1 2" key="1">
    <citation type="submission" date="2024-04" db="EMBL/GenBank/DDBJ databases">
        <authorList>
            <person name="Fracassetti M."/>
        </authorList>
    </citation>
    <scope>NUCLEOTIDE SEQUENCE [LARGE SCALE GENOMIC DNA]</scope>
</reference>
<name>A0AAV2GM11_9ROSI</name>
<protein>
    <submittedName>
        <fullName evidence="1">Uncharacterized protein</fullName>
    </submittedName>
</protein>
<accession>A0AAV2GM11</accession>
<dbReference type="EMBL" id="OZ034822">
    <property type="protein sequence ID" value="CAL1411327.1"/>
    <property type="molecule type" value="Genomic_DNA"/>
</dbReference>
<dbReference type="AlphaFoldDB" id="A0AAV2GM11"/>
<sequence>MPRFAATKTPQTPHTLGRFPVKFLNAGESWVPRFDGGSGSELLDAMVGGLKFPLLRQANCFSAWEARWWASATVNGSNIFNTSWIWSRRPPMYREPSFRRDSLMFTRARKE</sequence>
<keyword evidence="2" id="KW-1185">Reference proteome</keyword>
<gene>
    <name evidence="1" type="ORF">LTRI10_LOCUS50693</name>
</gene>
<dbReference type="Proteomes" id="UP001497516">
    <property type="component" value="Chromosome 9"/>
</dbReference>
<proteinExistence type="predicted"/>
<evidence type="ECO:0000313" key="2">
    <source>
        <dbReference type="Proteomes" id="UP001497516"/>
    </source>
</evidence>